<keyword evidence="3" id="KW-1185">Reference proteome</keyword>
<organism evidence="2 3">
    <name type="scientific">Artemisia annua</name>
    <name type="common">Sweet wormwood</name>
    <dbReference type="NCBI Taxonomy" id="35608"/>
    <lineage>
        <taxon>Eukaryota</taxon>
        <taxon>Viridiplantae</taxon>
        <taxon>Streptophyta</taxon>
        <taxon>Embryophyta</taxon>
        <taxon>Tracheophyta</taxon>
        <taxon>Spermatophyta</taxon>
        <taxon>Magnoliopsida</taxon>
        <taxon>eudicotyledons</taxon>
        <taxon>Gunneridae</taxon>
        <taxon>Pentapetalae</taxon>
        <taxon>asterids</taxon>
        <taxon>campanulids</taxon>
        <taxon>Asterales</taxon>
        <taxon>Asteraceae</taxon>
        <taxon>Asteroideae</taxon>
        <taxon>Anthemideae</taxon>
        <taxon>Artemisiinae</taxon>
        <taxon>Artemisia</taxon>
    </lineage>
</organism>
<dbReference type="Proteomes" id="UP000245207">
    <property type="component" value="Unassembled WGS sequence"/>
</dbReference>
<keyword evidence="1" id="KW-0812">Transmembrane</keyword>
<feature type="transmembrane region" description="Helical" evidence="1">
    <location>
        <begin position="92"/>
        <end position="115"/>
    </location>
</feature>
<dbReference type="AlphaFoldDB" id="A0A2U1MEA2"/>
<gene>
    <name evidence="2" type="ORF">CTI12_AA369810</name>
</gene>
<keyword evidence="1" id="KW-1133">Transmembrane helix</keyword>
<proteinExistence type="predicted"/>
<reference evidence="2 3" key="1">
    <citation type="journal article" date="2018" name="Mol. Plant">
        <title>The genome of Artemisia annua provides insight into the evolution of Asteraceae family and artemisinin biosynthesis.</title>
        <authorList>
            <person name="Shen Q."/>
            <person name="Zhang L."/>
            <person name="Liao Z."/>
            <person name="Wang S."/>
            <person name="Yan T."/>
            <person name="Shi P."/>
            <person name="Liu M."/>
            <person name="Fu X."/>
            <person name="Pan Q."/>
            <person name="Wang Y."/>
            <person name="Lv Z."/>
            <person name="Lu X."/>
            <person name="Zhang F."/>
            <person name="Jiang W."/>
            <person name="Ma Y."/>
            <person name="Chen M."/>
            <person name="Hao X."/>
            <person name="Li L."/>
            <person name="Tang Y."/>
            <person name="Lv G."/>
            <person name="Zhou Y."/>
            <person name="Sun X."/>
            <person name="Brodelius P.E."/>
            <person name="Rose J.K.C."/>
            <person name="Tang K."/>
        </authorList>
    </citation>
    <scope>NUCLEOTIDE SEQUENCE [LARGE SCALE GENOMIC DNA]</scope>
    <source>
        <strain evidence="3">cv. Huhao1</strain>
        <tissue evidence="2">Leaf</tissue>
    </source>
</reference>
<sequence length="120" mass="13336">MFWKELTCQTKVIGTPQTHKLNCLKVLFRKETCPKRNSTATVTTLHVLQIFMGHYPYSAPVTTLHGSFPIFTCTTCFLPVDDSLPALFSTGLLFFSLVSGLPDVLFIALVGVVFLRPQIA</sequence>
<protein>
    <submittedName>
        <fullName evidence="2">Uncharacterized protein</fullName>
    </submittedName>
</protein>
<accession>A0A2U1MEA2</accession>
<keyword evidence="1" id="KW-0472">Membrane</keyword>
<dbReference type="EMBL" id="PKPP01005585">
    <property type="protein sequence ID" value="PWA59589.1"/>
    <property type="molecule type" value="Genomic_DNA"/>
</dbReference>
<evidence type="ECO:0000313" key="3">
    <source>
        <dbReference type="Proteomes" id="UP000245207"/>
    </source>
</evidence>
<comment type="caution">
    <text evidence="2">The sequence shown here is derived from an EMBL/GenBank/DDBJ whole genome shotgun (WGS) entry which is preliminary data.</text>
</comment>
<evidence type="ECO:0000313" key="2">
    <source>
        <dbReference type="EMBL" id="PWA59589.1"/>
    </source>
</evidence>
<evidence type="ECO:0000256" key="1">
    <source>
        <dbReference type="SAM" id="Phobius"/>
    </source>
</evidence>
<name>A0A2U1MEA2_ARTAN</name>